<dbReference type="Gene3D" id="3.60.15.10">
    <property type="entry name" value="Ribonuclease Z/Hydroxyacylglutathione hydrolase-like"/>
    <property type="match status" value="1"/>
</dbReference>
<evidence type="ECO:0000313" key="8">
    <source>
        <dbReference type="EMBL" id="WVO21673.1"/>
    </source>
</evidence>
<dbReference type="EMBL" id="CP143809">
    <property type="protein sequence ID" value="WVO21673.1"/>
    <property type="molecule type" value="Genomic_DNA"/>
</dbReference>
<feature type="compositionally biased region" description="Basic and acidic residues" evidence="6">
    <location>
        <begin position="181"/>
        <end position="191"/>
    </location>
</feature>
<keyword evidence="3" id="KW-0227">DNA damage</keyword>
<dbReference type="GeneID" id="89989757"/>
<evidence type="ECO:0000256" key="2">
    <source>
        <dbReference type="ARBA" id="ARBA00010304"/>
    </source>
</evidence>
<reference evidence="8 9" key="1">
    <citation type="submission" date="2024-01" db="EMBL/GenBank/DDBJ databases">
        <title>Comparative genomics of Cryptococcus and Kwoniella reveals pathogenesis evolution and contrasting modes of karyotype evolution via chromosome fusion or intercentromeric recombination.</title>
        <authorList>
            <person name="Coelho M.A."/>
            <person name="David-Palma M."/>
            <person name="Shea T."/>
            <person name="Bowers K."/>
            <person name="McGinley-Smith S."/>
            <person name="Mohammad A.W."/>
            <person name="Gnirke A."/>
            <person name="Yurkov A.M."/>
            <person name="Nowrousian M."/>
            <person name="Sun S."/>
            <person name="Cuomo C.A."/>
            <person name="Heitman J."/>
        </authorList>
    </citation>
    <scope>NUCLEOTIDE SEQUENCE [LARGE SCALE GENOMIC DNA]</scope>
    <source>
        <strain evidence="8 9">7685027</strain>
    </source>
</reference>
<evidence type="ECO:0000256" key="1">
    <source>
        <dbReference type="ARBA" id="ARBA00004123"/>
    </source>
</evidence>
<gene>
    <name evidence="8" type="ORF">IAS62_002984</name>
</gene>
<dbReference type="RefSeq" id="XP_064720912.1">
    <property type="nucleotide sequence ID" value="XM_064864840.1"/>
</dbReference>
<accession>A0ABZ2AT19</accession>
<evidence type="ECO:0000256" key="3">
    <source>
        <dbReference type="ARBA" id="ARBA00022763"/>
    </source>
</evidence>
<dbReference type="PANTHER" id="PTHR23240:SF6">
    <property type="entry name" value="DNA CROSS-LINK REPAIR 1A PROTEIN"/>
    <property type="match status" value="1"/>
</dbReference>
<proteinExistence type="inferred from homology"/>
<dbReference type="Pfam" id="PF07522">
    <property type="entry name" value="DRMBL"/>
    <property type="match status" value="1"/>
</dbReference>
<dbReference type="Gene3D" id="3.40.50.12650">
    <property type="match status" value="1"/>
</dbReference>
<protein>
    <recommendedName>
        <fullName evidence="7">DNA repair metallo-beta-lactamase domain-containing protein</fullName>
    </recommendedName>
</protein>
<evidence type="ECO:0000256" key="5">
    <source>
        <dbReference type="ARBA" id="ARBA00023242"/>
    </source>
</evidence>
<dbReference type="InterPro" id="IPR011084">
    <property type="entry name" value="DRMBL"/>
</dbReference>
<dbReference type="InterPro" id="IPR036866">
    <property type="entry name" value="RibonucZ/Hydroxyglut_hydro"/>
</dbReference>
<keyword evidence="9" id="KW-1185">Reference proteome</keyword>
<evidence type="ECO:0000259" key="7">
    <source>
        <dbReference type="Pfam" id="PF07522"/>
    </source>
</evidence>
<comment type="similarity">
    <text evidence="2">Belongs to the DNA repair metallo-beta-lactamase (DRMBL) family.</text>
</comment>
<evidence type="ECO:0000256" key="6">
    <source>
        <dbReference type="SAM" id="MobiDB-lite"/>
    </source>
</evidence>
<keyword evidence="4" id="KW-0234">DNA repair</keyword>
<feature type="compositionally biased region" description="Acidic residues" evidence="6">
    <location>
        <begin position="227"/>
        <end position="242"/>
    </location>
</feature>
<feature type="compositionally biased region" description="Polar residues" evidence="6">
    <location>
        <begin position="58"/>
        <end position="69"/>
    </location>
</feature>
<feature type="domain" description="DNA repair metallo-beta-lactamase" evidence="7">
    <location>
        <begin position="648"/>
        <end position="776"/>
    </location>
</feature>
<dbReference type="CDD" id="cd16273">
    <property type="entry name" value="SNM1A-1C-like_MBL-fold"/>
    <property type="match status" value="1"/>
</dbReference>
<keyword evidence="5" id="KW-0539">Nucleus</keyword>
<name>A0ABZ2AT19_9TREE</name>
<sequence length="815" mass="90232">MAPATTTIKKPLPLISDRGTLLSFFKKETTSAETGFYASETLIKNEVVSVEPTAGPSKPSQTRSNSSEQRSIRRGKGKEKQKDHNGSVHNPVVISDDDGDDLLPPTSLSSSKRRKISIPSSNQNQAPQRSSRQSPNRPFKTPTIFAGCPDFKPSPKWPNIVNTADVEEGDDDKTMLVSDEDATRTQDPREGEIEEDDLGVEMGDNDRRRTPEVKATQSGESLPAEGMEWEEPDEGMGMEDEVNDADDAPLAVSSSIKSLTSKSSSRTISSFSFSILPPEPPPQSAIKGPNAFSLLMSGHKEHEQWKDAEADLRRDGKRFAGRRRAPFYKVLTGMPVAVDAFRYGAIPGVTAYLLTHAHSDHYTNLSKSWNNGPIYCSETTANLIIHMLEVDPKWVHGLPNDVPFEMPNTGGVTVTPIEANHCPGSSIFLFEGRQTVNAGDSGFASPYVGSKRVFRYLHCGDFRANPQMVLHPAIARAPINTCYLDTTYLNPKYCFPPQPLVINACATLARRHVVGGSENAPSLEAVQQGSVIGVSGVASTTHAGGRKVTLKTKDGGEREIEIEVKEEKGEKEKHMMQGWLVKKEERVKEEVKEESKQVGKRANSRTLVAVGTYSIGKERIVKAIAKAIGSKIYCDQRKKGILLCQTDPELHSMLTSDPIEAQVHLLPLGSIHLDRLQSYLTLLYPHFDRVLGFRPTGWSYSSPAGTDMLPDVNTVIRRDQARRFGEGDLKTMRGSSRNFMMYGVPYSEHSSFFELTCFALSLPGADLKMIATVNVGNEKNRAKMKKWFEKWLAEKARRKEKGLPSTVEYRDETFW</sequence>
<feature type="compositionally biased region" description="Polar residues" evidence="6">
    <location>
        <begin position="122"/>
        <end position="136"/>
    </location>
</feature>
<dbReference type="SUPFAM" id="SSF56281">
    <property type="entry name" value="Metallo-hydrolase/oxidoreductase"/>
    <property type="match status" value="1"/>
</dbReference>
<evidence type="ECO:0000256" key="4">
    <source>
        <dbReference type="ARBA" id="ARBA00023204"/>
    </source>
</evidence>
<dbReference type="PANTHER" id="PTHR23240">
    <property type="entry name" value="DNA CROSS-LINK REPAIR PROTEIN PSO2/SNM1-RELATED"/>
    <property type="match status" value="1"/>
</dbReference>
<feature type="region of interest" description="Disordered" evidence="6">
    <location>
        <begin position="48"/>
        <end position="242"/>
    </location>
</feature>
<dbReference type="Proteomes" id="UP001432216">
    <property type="component" value="Chromosome 4"/>
</dbReference>
<evidence type="ECO:0000313" key="9">
    <source>
        <dbReference type="Proteomes" id="UP001432216"/>
    </source>
</evidence>
<comment type="subcellular location">
    <subcellularLocation>
        <location evidence="1">Nucleus</location>
    </subcellularLocation>
</comment>
<organism evidence="8 9">
    <name type="scientific">Cryptococcus decagattii</name>
    <dbReference type="NCBI Taxonomy" id="1859122"/>
    <lineage>
        <taxon>Eukaryota</taxon>
        <taxon>Fungi</taxon>
        <taxon>Dikarya</taxon>
        <taxon>Basidiomycota</taxon>
        <taxon>Agaricomycotina</taxon>
        <taxon>Tremellomycetes</taxon>
        <taxon>Tremellales</taxon>
        <taxon>Cryptococcaceae</taxon>
        <taxon>Cryptococcus</taxon>
        <taxon>Cryptococcus gattii species complex</taxon>
    </lineage>
</organism>